<dbReference type="Pfam" id="PF13307">
    <property type="entry name" value="Helicase_C_2"/>
    <property type="match status" value="1"/>
</dbReference>
<dbReference type="GO" id="GO:0006508">
    <property type="term" value="P:proteolysis"/>
    <property type="evidence" value="ECO:0007669"/>
    <property type="project" value="UniProtKB-KW"/>
</dbReference>
<dbReference type="GO" id="GO:0005524">
    <property type="term" value="F:ATP binding"/>
    <property type="evidence" value="ECO:0007669"/>
    <property type="project" value="InterPro"/>
</dbReference>
<dbReference type="GO" id="GO:0004386">
    <property type="term" value="F:helicase activity"/>
    <property type="evidence" value="ECO:0007669"/>
    <property type="project" value="InterPro"/>
</dbReference>
<reference evidence="2 3" key="1">
    <citation type="journal article" date="2007" name="Photosyn. Res.">
        <title>Complete nucleotide sequence of the freshwater unicellular cyanobacterium Synechococcus elongatus PCC 6301 chromosome: gene content and organization.</title>
        <authorList>
            <person name="Sugita C."/>
            <person name="Ogata K."/>
            <person name="Shikata M."/>
            <person name="Jikuya H."/>
            <person name="Takano J."/>
            <person name="Furumichi M."/>
            <person name="Kanehisa M."/>
            <person name="Omata T."/>
            <person name="Sugiura M."/>
            <person name="Sugita M."/>
        </authorList>
    </citation>
    <scope>NUCLEOTIDE SEQUENCE [LARGE SCALE GENOMIC DNA]</scope>
    <source>
        <strain evidence="3">ATCC 27144 / PCC 6301 / SAUG 1402/1</strain>
    </source>
</reference>
<evidence type="ECO:0000259" key="1">
    <source>
        <dbReference type="Pfam" id="PF13307"/>
    </source>
</evidence>
<organism evidence="2 3">
    <name type="scientific">Synechococcus sp. (strain ATCC 27144 / PCC 6301 / SAUG 1402/1)</name>
    <name type="common">Anacystis nidulans</name>
    <dbReference type="NCBI Taxonomy" id="269084"/>
    <lineage>
        <taxon>Bacteria</taxon>
        <taxon>Bacillati</taxon>
        <taxon>Cyanobacteriota</taxon>
        <taxon>Cyanophyceae</taxon>
        <taxon>Synechococcales</taxon>
        <taxon>Synechococcaceae</taxon>
        <taxon>Synechococcus</taxon>
    </lineage>
</organism>
<proteinExistence type="predicted"/>
<protein>
    <submittedName>
        <fullName evidence="2">Carboxyl-terminal protease</fullName>
    </submittedName>
</protein>
<accession>A0A0H3K1G9</accession>
<dbReference type="RefSeq" id="WP_011243181.1">
    <property type="nucleotide sequence ID" value="NC_006576.1"/>
</dbReference>
<gene>
    <name evidence="2" type="ordered locus">syc0869_d</name>
</gene>
<sequence>MFEVEVHQLLRRWLREQTAEDAWPHHLSVARLAARSLRLQQPTLLHLPASGGDRLYLCSVLLPLLLWQGPVVILAAPPLRDRLLHREIPLLQSHFNLAKSLLIADQLPRPDFQGVWLTDLDRWRSHQADYPHWPLAVMAADDFEAQLITAASAVITPQDWEVLRCCQPAAQGQLQDWQARLTFQLFQRPINPTGTYRLEAADLEPLQIWLRSQLDLPAAWQTWLQVPVPAVEVAQLDRATGQFQLWRQPLAIAELAAPLWRDRPLLLAAEACDAAGQAPAWIRRLGLPDPVSAQFGSDRHAPGLRLFLPRQAVLPNTPHFQQALLHELRLLLLWLGNQSVVLIVDDRPLQQQVASALAAEWGSRVQVGATAKLADNSIHLCSMSTWLGLQSQRPTPTAIAIASLPFASAEQPLTAARIEFYKQQRWDWFREFLLPDALMQLQQAIAPLRKNSGLLAIYDGRLQRRSYGQAFLEAIAPSEHLRQLSFENQANPWLAPEDSSL</sequence>
<dbReference type="EMBL" id="AP008231">
    <property type="protein sequence ID" value="BAD79059.1"/>
    <property type="molecule type" value="Genomic_DNA"/>
</dbReference>
<keyword evidence="2" id="KW-0378">Hydrolase</keyword>
<dbReference type="KEGG" id="syc:syc0869_d"/>
<dbReference type="Proteomes" id="UP000001175">
    <property type="component" value="Chromosome"/>
</dbReference>
<dbReference type="AlphaFoldDB" id="A0A0H3K1G9"/>
<dbReference type="InterPro" id="IPR006555">
    <property type="entry name" value="ATP-dep_Helicase_C"/>
</dbReference>
<dbReference type="eggNOG" id="COG1199">
    <property type="taxonomic scope" value="Bacteria"/>
</dbReference>
<dbReference type="GO" id="GO:0016818">
    <property type="term" value="F:hydrolase activity, acting on acid anhydrides, in phosphorus-containing anhydrides"/>
    <property type="evidence" value="ECO:0007669"/>
    <property type="project" value="InterPro"/>
</dbReference>
<dbReference type="GO" id="GO:0008233">
    <property type="term" value="F:peptidase activity"/>
    <property type="evidence" value="ECO:0007669"/>
    <property type="project" value="UniProtKB-KW"/>
</dbReference>
<evidence type="ECO:0000313" key="2">
    <source>
        <dbReference type="EMBL" id="BAD79059.1"/>
    </source>
</evidence>
<name>A0A0H3K1G9_SYNP6</name>
<feature type="domain" description="ATP-dependent helicase C-terminal" evidence="1">
    <location>
        <begin position="375"/>
        <end position="477"/>
    </location>
</feature>
<evidence type="ECO:0000313" key="3">
    <source>
        <dbReference type="Proteomes" id="UP000001175"/>
    </source>
</evidence>
<dbReference type="GO" id="GO:0003676">
    <property type="term" value="F:nucleic acid binding"/>
    <property type="evidence" value="ECO:0007669"/>
    <property type="project" value="InterPro"/>
</dbReference>
<keyword evidence="2" id="KW-0645">Protease</keyword>
<dbReference type="GO" id="GO:0006139">
    <property type="term" value="P:nucleobase-containing compound metabolic process"/>
    <property type="evidence" value="ECO:0007669"/>
    <property type="project" value="InterPro"/>
</dbReference>